<dbReference type="InterPro" id="IPR036691">
    <property type="entry name" value="Endo/exonu/phosph_ase_sf"/>
</dbReference>
<dbReference type="SUPFAM" id="SSF56219">
    <property type="entry name" value="DNase I-like"/>
    <property type="match status" value="1"/>
</dbReference>
<evidence type="ECO:0000313" key="1">
    <source>
        <dbReference type="EMBL" id="KAK8985995.1"/>
    </source>
</evidence>
<evidence type="ECO:0008006" key="3">
    <source>
        <dbReference type="Google" id="ProtNLM"/>
    </source>
</evidence>
<gene>
    <name evidence="1" type="ORF">V6N11_037714</name>
</gene>
<comment type="caution">
    <text evidence="1">The sequence shown here is derived from an EMBL/GenBank/DDBJ whole genome shotgun (WGS) entry which is preliminary data.</text>
</comment>
<dbReference type="PANTHER" id="PTHR35218">
    <property type="entry name" value="RNASE H DOMAIN-CONTAINING PROTEIN"/>
    <property type="match status" value="1"/>
</dbReference>
<dbReference type="Proteomes" id="UP001396334">
    <property type="component" value="Unassembled WGS sequence"/>
</dbReference>
<dbReference type="Gene3D" id="3.60.10.10">
    <property type="entry name" value="Endonuclease/exonuclease/phosphatase"/>
    <property type="match status" value="1"/>
</dbReference>
<reference evidence="1 2" key="1">
    <citation type="journal article" date="2024" name="G3 (Bethesda)">
        <title>Genome assembly of Hibiscus sabdariffa L. provides insights into metabolisms of medicinal natural products.</title>
        <authorList>
            <person name="Kim T."/>
        </authorList>
    </citation>
    <scope>NUCLEOTIDE SEQUENCE [LARGE SCALE GENOMIC DNA]</scope>
    <source>
        <strain evidence="1">TK-2024</strain>
        <tissue evidence="1">Old leaves</tissue>
    </source>
</reference>
<organism evidence="1 2">
    <name type="scientific">Hibiscus sabdariffa</name>
    <name type="common">roselle</name>
    <dbReference type="NCBI Taxonomy" id="183260"/>
    <lineage>
        <taxon>Eukaryota</taxon>
        <taxon>Viridiplantae</taxon>
        <taxon>Streptophyta</taxon>
        <taxon>Embryophyta</taxon>
        <taxon>Tracheophyta</taxon>
        <taxon>Spermatophyta</taxon>
        <taxon>Magnoliopsida</taxon>
        <taxon>eudicotyledons</taxon>
        <taxon>Gunneridae</taxon>
        <taxon>Pentapetalae</taxon>
        <taxon>rosids</taxon>
        <taxon>malvids</taxon>
        <taxon>Malvales</taxon>
        <taxon>Malvaceae</taxon>
        <taxon>Malvoideae</taxon>
        <taxon>Hibiscus</taxon>
    </lineage>
</organism>
<sequence length="351" mass="37866">MIDANRNRWPHKYFGKNKVVDEEGAHSGGSQFVVLVDSDVSGKGVTVGNNNGGVDSVLAPSTGVEKVAHVHVDAGGQSSSRMVLQQVNDPTEGGSGIGTVQIVSSGGVQVPQVVSHAVDSVASIHAAVAIPDATNKKRRQRMLQKGTVLGRSRKANVPPRLDTNVVVLGRSEGVVMGDGGVGDDKGYANYFRVEVNGLIGGIWLLWSDVVDVEVLRVSNQFVHGHVCVSGSSWWVYFTAVYASPNATIRRRVWDLLSALRPEGDTMWLLGGDFNSILRLEERSGGSTQGNEVSALFQDFNFDNGLLEASYMGMILLGSVDHPQFEEFLRNNWDMSKGVESNIQAFTVEVQQ</sequence>
<keyword evidence="2" id="KW-1185">Reference proteome</keyword>
<dbReference type="EMBL" id="JBBPBN010000066">
    <property type="protein sequence ID" value="KAK8985995.1"/>
    <property type="molecule type" value="Genomic_DNA"/>
</dbReference>
<dbReference type="PANTHER" id="PTHR35218:SF9">
    <property type="entry name" value="ENDONUCLEASE_EXONUCLEASE_PHOSPHATASE DOMAIN-CONTAINING PROTEIN"/>
    <property type="match status" value="1"/>
</dbReference>
<evidence type="ECO:0000313" key="2">
    <source>
        <dbReference type="Proteomes" id="UP001396334"/>
    </source>
</evidence>
<accession>A0ABR2PCW1</accession>
<proteinExistence type="predicted"/>
<name>A0ABR2PCW1_9ROSI</name>
<protein>
    <recommendedName>
        <fullName evidence="3">Endonuclease/exonuclease/phosphatase domain-containing protein</fullName>
    </recommendedName>
</protein>